<dbReference type="Pfam" id="PF05751">
    <property type="entry name" value="FixH"/>
    <property type="match status" value="1"/>
</dbReference>
<dbReference type="AlphaFoldDB" id="A0A6N8DH19"/>
<keyword evidence="1" id="KW-0812">Transmembrane</keyword>
<dbReference type="RefSeq" id="WP_155444111.1">
    <property type="nucleotide sequence ID" value="NZ_JAOQNR010000001.1"/>
</dbReference>
<accession>A0A6N8DH19</accession>
<reference evidence="2 3" key="1">
    <citation type="submission" date="2019-11" db="EMBL/GenBank/DDBJ databases">
        <title>Whole-genome sequence of a Rhodoblastus acidophilus DSM 142.</title>
        <authorList>
            <person name="Kyndt J.A."/>
            <person name="Meyer T.E."/>
        </authorList>
    </citation>
    <scope>NUCLEOTIDE SEQUENCE [LARGE SCALE GENOMIC DNA]</scope>
    <source>
        <strain evidence="2 3">DSM 142</strain>
    </source>
</reference>
<dbReference type="OrthoDB" id="1495896at2"/>
<sequence>MTEDSDYQPKGRPLTGRKVLVMLLGFFGVMAAVNFYMAREAIATHPGLDHKNPYDAGVAYNKEIAAARAQDALGWSVGLTRAKNGAATEVTASVKDKAGQPVTGLEAALHFDHPSSSRLDVDVAAPAKAAGVYAGAADLPPGHWQVEIEFKRAGEIVFRSKNTLNVE</sequence>
<dbReference type="Proteomes" id="UP000439113">
    <property type="component" value="Unassembled WGS sequence"/>
</dbReference>
<dbReference type="PIRSF" id="PIRSF011386">
    <property type="entry name" value="FixH"/>
    <property type="match status" value="1"/>
</dbReference>
<proteinExistence type="predicted"/>
<evidence type="ECO:0000313" key="3">
    <source>
        <dbReference type="Proteomes" id="UP000439113"/>
    </source>
</evidence>
<evidence type="ECO:0000256" key="1">
    <source>
        <dbReference type="SAM" id="Phobius"/>
    </source>
</evidence>
<gene>
    <name evidence="2" type="ORF">GJ654_00360</name>
</gene>
<dbReference type="InterPro" id="IPR018037">
    <property type="entry name" value="FixH_proteobacterial"/>
</dbReference>
<evidence type="ECO:0000313" key="2">
    <source>
        <dbReference type="EMBL" id="MTV29437.1"/>
    </source>
</evidence>
<keyword evidence="1" id="KW-0472">Membrane</keyword>
<feature type="transmembrane region" description="Helical" evidence="1">
    <location>
        <begin position="20"/>
        <end position="38"/>
    </location>
</feature>
<keyword evidence="1" id="KW-1133">Transmembrane helix</keyword>
<dbReference type="InterPro" id="IPR008620">
    <property type="entry name" value="FixH"/>
</dbReference>
<comment type="caution">
    <text evidence="2">The sequence shown here is derived from an EMBL/GenBank/DDBJ whole genome shotgun (WGS) entry which is preliminary data.</text>
</comment>
<organism evidence="2 3">
    <name type="scientific">Rhodoblastus acidophilus</name>
    <name type="common">Rhodopseudomonas acidophila</name>
    <dbReference type="NCBI Taxonomy" id="1074"/>
    <lineage>
        <taxon>Bacteria</taxon>
        <taxon>Pseudomonadati</taxon>
        <taxon>Pseudomonadota</taxon>
        <taxon>Alphaproteobacteria</taxon>
        <taxon>Hyphomicrobiales</taxon>
        <taxon>Rhodoblastaceae</taxon>
        <taxon>Rhodoblastus</taxon>
    </lineage>
</organism>
<protein>
    <submittedName>
        <fullName evidence="2">Nitrogen fixation protein FixH</fullName>
    </submittedName>
</protein>
<name>A0A6N8DH19_RHOAC</name>
<dbReference type="Gene3D" id="2.60.40.10">
    <property type="entry name" value="Immunoglobulins"/>
    <property type="match status" value="1"/>
</dbReference>
<dbReference type="EMBL" id="WNKS01000001">
    <property type="protein sequence ID" value="MTV29437.1"/>
    <property type="molecule type" value="Genomic_DNA"/>
</dbReference>
<dbReference type="InterPro" id="IPR013783">
    <property type="entry name" value="Ig-like_fold"/>
</dbReference>